<name>A0A1Y1K8L0_PHOPY</name>
<evidence type="ECO:0000313" key="13">
    <source>
        <dbReference type="EMBL" id="JAV56055.1"/>
    </source>
</evidence>
<dbReference type="SMART" id="SM00320">
    <property type="entry name" value="WD40"/>
    <property type="match status" value="5"/>
</dbReference>
<dbReference type="PANTHER" id="PTHR12442:SF11">
    <property type="entry name" value="DYNEIN AXONEMAL INTERMEDIATE CHAIN 1"/>
    <property type="match status" value="1"/>
</dbReference>
<dbReference type="GO" id="GO:0045504">
    <property type="term" value="F:dynein heavy chain binding"/>
    <property type="evidence" value="ECO:0007669"/>
    <property type="project" value="TreeGrafter"/>
</dbReference>
<evidence type="ECO:0000256" key="9">
    <source>
        <dbReference type="ARBA" id="ARBA00023212"/>
    </source>
</evidence>
<dbReference type="Pfam" id="PF00400">
    <property type="entry name" value="WD40"/>
    <property type="match status" value="1"/>
</dbReference>
<evidence type="ECO:0000256" key="10">
    <source>
        <dbReference type="ARBA" id="ARBA00023273"/>
    </source>
</evidence>
<dbReference type="GO" id="GO:0036157">
    <property type="term" value="C:outer dynein arm"/>
    <property type="evidence" value="ECO:0007669"/>
    <property type="project" value="TreeGrafter"/>
</dbReference>
<dbReference type="SUPFAM" id="SSF50978">
    <property type="entry name" value="WD40 repeat-like"/>
    <property type="match status" value="1"/>
</dbReference>
<dbReference type="EMBL" id="GEZM01093956">
    <property type="protein sequence ID" value="JAV56055.1"/>
    <property type="molecule type" value="Transcribed_RNA"/>
</dbReference>
<evidence type="ECO:0000256" key="5">
    <source>
        <dbReference type="ARBA" id="ARBA00022701"/>
    </source>
</evidence>
<evidence type="ECO:0000256" key="8">
    <source>
        <dbReference type="ARBA" id="ARBA00023175"/>
    </source>
</evidence>
<evidence type="ECO:0000256" key="12">
    <source>
        <dbReference type="SAM" id="MobiDB-lite"/>
    </source>
</evidence>
<dbReference type="InterPro" id="IPR015943">
    <property type="entry name" value="WD40/YVTN_repeat-like_dom_sf"/>
</dbReference>
<evidence type="ECO:0000256" key="3">
    <source>
        <dbReference type="ARBA" id="ARBA00022490"/>
    </source>
</evidence>
<dbReference type="PANTHER" id="PTHR12442">
    <property type="entry name" value="DYNEIN INTERMEDIATE CHAIN"/>
    <property type="match status" value="1"/>
</dbReference>
<evidence type="ECO:0000256" key="1">
    <source>
        <dbReference type="ARBA" id="ARBA00004430"/>
    </source>
</evidence>
<dbReference type="GO" id="GO:0005874">
    <property type="term" value="C:microtubule"/>
    <property type="evidence" value="ECO:0007669"/>
    <property type="project" value="UniProtKB-KW"/>
</dbReference>
<keyword evidence="9" id="KW-0206">Cytoskeleton</keyword>
<comment type="similarity">
    <text evidence="2">Belongs to the dynein intermediate chain family.</text>
</comment>
<keyword evidence="5" id="KW-0493">Microtubule</keyword>
<evidence type="ECO:0000256" key="4">
    <source>
        <dbReference type="ARBA" id="ARBA00022574"/>
    </source>
</evidence>
<evidence type="ECO:0000256" key="11">
    <source>
        <dbReference type="PROSITE-ProRule" id="PRU00221"/>
    </source>
</evidence>
<evidence type="ECO:0000256" key="6">
    <source>
        <dbReference type="ARBA" id="ARBA00022737"/>
    </source>
</evidence>
<proteinExistence type="inferred from homology"/>
<dbReference type="AlphaFoldDB" id="A0A1Y1K8L0"/>
<accession>A0A1Y1K8L0</accession>
<keyword evidence="4 11" id="KW-0853">WD repeat</keyword>
<dbReference type="Gene3D" id="2.130.10.10">
    <property type="entry name" value="YVTN repeat-like/Quinoprotein amine dehydrogenase"/>
    <property type="match status" value="2"/>
</dbReference>
<keyword evidence="3" id="KW-0963">Cytoplasm</keyword>
<keyword evidence="8" id="KW-0505">Motor protein</keyword>
<dbReference type="GO" id="GO:0036158">
    <property type="term" value="P:outer dynein arm assembly"/>
    <property type="evidence" value="ECO:0007669"/>
    <property type="project" value="TreeGrafter"/>
</dbReference>
<keyword evidence="10" id="KW-0966">Cell projection</keyword>
<keyword evidence="6" id="KW-0677">Repeat</keyword>
<protein>
    <submittedName>
        <fullName evidence="13">Uncharacterized protein</fullName>
    </submittedName>
</protein>
<reference evidence="13" key="1">
    <citation type="journal article" date="2016" name="Sci. Rep.">
        <title>Molecular characterization of firefly nuptial gifts: a multi-omics approach sheds light on postcopulatory sexual selection.</title>
        <authorList>
            <person name="Al-Wathiqui N."/>
            <person name="Fallon T.R."/>
            <person name="South A."/>
            <person name="Weng J.K."/>
            <person name="Lewis S.M."/>
        </authorList>
    </citation>
    <scope>NUCLEOTIDE SEQUENCE</scope>
</reference>
<feature type="region of interest" description="Disordered" evidence="12">
    <location>
        <begin position="146"/>
        <end position="190"/>
    </location>
</feature>
<evidence type="ECO:0000256" key="7">
    <source>
        <dbReference type="ARBA" id="ARBA00023017"/>
    </source>
</evidence>
<dbReference type="InterPro" id="IPR050687">
    <property type="entry name" value="Dynein_IC"/>
</dbReference>
<feature type="repeat" description="WD" evidence="11">
    <location>
        <begin position="546"/>
        <end position="579"/>
    </location>
</feature>
<dbReference type="InterPro" id="IPR001680">
    <property type="entry name" value="WD40_rpt"/>
</dbReference>
<keyword evidence="7" id="KW-0243">Dynein</keyword>
<comment type="subcellular location">
    <subcellularLocation>
        <location evidence="1">Cytoplasm</location>
        <location evidence="1">Cytoskeleton</location>
        <location evidence="1">Cilium axoneme</location>
    </subcellularLocation>
</comment>
<evidence type="ECO:0000256" key="2">
    <source>
        <dbReference type="ARBA" id="ARBA00011059"/>
    </source>
</evidence>
<feature type="compositionally biased region" description="Acidic residues" evidence="12">
    <location>
        <begin position="151"/>
        <end position="168"/>
    </location>
</feature>
<dbReference type="GO" id="GO:0003341">
    <property type="term" value="P:cilium movement"/>
    <property type="evidence" value="ECO:0007669"/>
    <property type="project" value="TreeGrafter"/>
</dbReference>
<organism evidence="13">
    <name type="scientific">Photinus pyralis</name>
    <name type="common">Common eastern firefly</name>
    <name type="synonym">Lampyris pyralis</name>
    <dbReference type="NCBI Taxonomy" id="7054"/>
    <lineage>
        <taxon>Eukaryota</taxon>
        <taxon>Metazoa</taxon>
        <taxon>Ecdysozoa</taxon>
        <taxon>Arthropoda</taxon>
        <taxon>Hexapoda</taxon>
        <taxon>Insecta</taxon>
        <taxon>Pterygota</taxon>
        <taxon>Neoptera</taxon>
        <taxon>Endopterygota</taxon>
        <taxon>Coleoptera</taxon>
        <taxon>Polyphaga</taxon>
        <taxon>Elateriformia</taxon>
        <taxon>Elateroidea</taxon>
        <taxon>Lampyridae</taxon>
        <taxon>Lampyrinae</taxon>
        <taxon>Photinus</taxon>
    </lineage>
</organism>
<dbReference type="GO" id="GO:0045503">
    <property type="term" value="F:dynein light chain binding"/>
    <property type="evidence" value="ECO:0007669"/>
    <property type="project" value="TreeGrafter"/>
</dbReference>
<sequence>MVVWGAIQCCMMHSIAGKKKKVSKAAEDDEFEQWQKSRQLTKPKDQLELTDAELKEIIPRVLQSVNVQQPDNLVQYSFNLGEFVPAPSAGNAVLVFSQKGTFLHKESDDARKQLIAQGIDPLELGTAPSIALMLSPSQAPIIEVAPKENESEAEDEEEPEKSDEEGEGGGEVAQAATEVEEEQKAEAGPVPGKKIINQFNFCERAALTYTNPRMNRETQTIPPPKGSYSSNVLQWIIYDAYQHDYEEQQLEKERERERREQGKMTVSKPGMKKVAGKVQISEAVQGRVFECWKTLERMLNLNTFDYIAKDYRYWEDPADEFREEEGTLLPLWKFSYEKTKKNTVTDMVWNPHYYDLFAVCLGFLDFMKPIKGGAICLFTIKNPSFPDYICITEAAVMCIDIHKKYPYMLVVGLYDGNVMVYNIQATCKVPAFQSNSVTQKHSNIVWEVKWAPDLPDGEMNFYSVSSDGKVIHWILMQNEFAVTTIINLYLEKEPVRGPDGTLVKRKACASCVAFHPENPLIYLVGTEEGLIYKCSTAYSTSYLFTYNAHHMPVYRVDYNKLNSDIFASCSGDWRIKIWEDNRQEPLFVFDLGACVGDVKWAPYSSTVFGAVTSRGSAYVFDLNVNKYKPICVQAIVSKKKYKLTRIAFNNKLPVIICGDDKGCVTALKLSPNLRVPCKPPKKQQHLDQHTLQIMKLDRLLSLVREPTVLTAPPDPAGSTDS</sequence>
<dbReference type="PROSITE" id="PS50082">
    <property type="entry name" value="WD_REPEATS_2"/>
    <property type="match status" value="1"/>
</dbReference>
<dbReference type="InterPro" id="IPR036322">
    <property type="entry name" value="WD40_repeat_dom_sf"/>
</dbReference>